<sequence>MTEEPHTDVRDERATLATLLSANAELVVGVLRPGEGTPAVPVLAALSATRNLGNLVDDILHTLARQAREEGHTWAELGDLLGTSRQAAYQRFSGPMPPTGPFPPPPHFPPGPHPHPGDGPRSQVPPARPVPADFPGSDRPDHPPMPRPPVPPGAPGYPTPPHPTPPGGSSEHPAPPRFPAPPTPPR</sequence>
<gene>
    <name evidence="2" type="ORF">AB0I48_24990</name>
</gene>
<proteinExistence type="predicted"/>
<evidence type="ECO:0000256" key="1">
    <source>
        <dbReference type="SAM" id="MobiDB-lite"/>
    </source>
</evidence>
<organism evidence="2 3">
    <name type="scientific">Nocardia aurea</name>
    <dbReference type="NCBI Taxonomy" id="2144174"/>
    <lineage>
        <taxon>Bacteria</taxon>
        <taxon>Bacillati</taxon>
        <taxon>Actinomycetota</taxon>
        <taxon>Actinomycetes</taxon>
        <taxon>Mycobacteriales</taxon>
        <taxon>Nocardiaceae</taxon>
        <taxon>Nocardia</taxon>
    </lineage>
</organism>
<name>A0ABV3FZH0_9NOCA</name>
<feature type="compositionally biased region" description="Pro residues" evidence="1">
    <location>
        <begin position="173"/>
        <end position="186"/>
    </location>
</feature>
<dbReference type="EMBL" id="JBFAKC010000012">
    <property type="protein sequence ID" value="MEV0710826.1"/>
    <property type="molecule type" value="Genomic_DNA"/>
</dbReference>
<protein>
    <submittedName>
        <fullName evidence="2">Uncharacterized protein</fullName>
    </submittedName>
</protein>
<comment type="caution">
    <text evidence="2">The sequence shown here is derived from an EMBL/GenBank/DDBJ whole genome shotgun (WGS) entry which is preliminary data.</text>
</comment>
<evidence type="ECO:0000313" key="2">
    <source>
        <dbReference type="EMBL" id="MEV0710826.1"/>
    </source>
</evidence>
<evidence type="ECO:0000313" key="3">
    <source>
        <dbReference type="Proteomes" id="UP001551695"/>
    </source>
</evidence>
<accession>A0ABV3FZH0</accession>
<keyword evidence="3" id="KW-1185">Reference proteome</keyword>
<dbReference type="Proteomes" id="UP001551695">
    <property type="component" value="Unassembled WGS sequence"/>
</dbReference>
<dbReference type="RefSeq" id="WP_357786893.1">
    <property type="nucleotide sequence ID" value="NZ_JBFAKC010000012.1"/>
</dbReference>
<feature type="compositionally biased region" description="Pro residues" evidence="1">
    <location>
        <begin position="95"/>
        <end position="114"/>
    </location>
</feature>
<reference evidence="2 3" key="1">
    <citation type="submission" date="2024-06" db="EMBL/GenBank/DDBJ databases">
        <title>The Natural Products Discovery Center: Release of the First 8490 Sequenced Strains for Exploring Actinobacteria Biosynthetic Diversity.</title>
        <authorList>
            <person name="Kalkreuter E."/>
            <person name="Kautsar S.A."/>
            <person name="Yang D."/>
            <person name="Bader C.D."/>
            <person name="Teijaro C.N."/>
            <person name="Fluegel L."/>
            <person name="Davis C.M."/>
            <person name="Simpson J.R."/>
            <person name="Lauterbach L."/>
            <person name="Steele A.D."/>
            <person name="Gui C."/>
            <person name="Meng S."/>
            <person name="Li G."/>
            <person name="Viehrig K."/>
            <person name="Ye F."/>
            <person name="Su P."/>
            <person name="Kiefer A.F."/>
            <person name="Nichols A."/>
            <person name="Cepeda A.J."/>
            <person name="Yan W."/>
            <person name="Fan B."/>
            <person name="Jiang Y."/>
            <person name="Adhikari A."/>
            <person name="Zheng C.-J."/>
            <person name="Schuster L."/>
            <person name="Cowan T.M."/>
            <person name="Smanski M.J."/>
            <person name="Chevrette M.G."/>
            <person name="De Carvalho L.P.S."/>
            <person name="Shen B."/>
        </authorList>
    </citation>
    <scope>NUCLEOTIDE SEQUENCE [LARGE SCALE GENOMIC DNA]</scope>
    <source>
        <strain evidence="2 3">NPDC050403</strain>
    </source>
</reference>
<feature type="region of interest" description="Disordered" evidence="1">
    <location>
        <begin position="86"/>
        <end position="186"/>
    </location>
</feature>
<feature type="compositionally biased region" description="Pro residues" evidence="1">
    <location>
        <begin position="145"/>
        <end position="166"/>
    </location>
</feature>